<keyword evidence="3" id="KW-0249">Electron transport</keyword>
<feature type="transmembrane region" description="Helical" evidence="6">
    <location>
        <begin position="234"/>
        <end position="254"/>
    </location>
</feature>
<gene>
    <name evidence="8" type="ORF">Gasu_54950</name>
</gene>
<keyword evidence="9" id="KW-1185">Reference proteome</keyword>
<evidence type="ECO:0000313" key="9">
    <source>
        <dbReference type="Proteomes" id="UP000030680"/>
    </source>
</evidence>
<keyword evidence="6" id="KW-1133">Transmembrane helix</keyword>
<dbReference type="SUPFAM" id="SSF57802">
    <property type="entry name" value="Rubredoxin-like"/>
    <property type="match status" value="1"/>
</dbReference>
<dbReference type="PANTHER" id="PTHR48136">
    <property type="entry name" value="RUBREDOXIN-LIKE SUPERFAMILY PROTEIN"/>
    <property type="match status" value="1"/>
</dbReference>
<dbReference type="CDD" id="cd00730">
    <property type="entry name" value="rubredoxin"/>
    <property type="match status" value="1"/>
</dbReference>
<dbReference type="PROSITE" id="PS00202">
    <property type="entry name" value="RUBREDOXIN"/>
    <property type="match status" value="1"/>
</dbReference>
<accession>M2XU35</accession>
<evidence type="ECO:0000313" key="8">
    <source>
        <dbReference type="EMBL" id="EME26924.1"/>
    </source>
</evidence>
<proteinExistence type="predicted"/>
<dbReference type="AlphaFoldDB" id="M2XU35"/>
<feature type="compositionally biased region" description="Low complexity" evidence="5">
    <location>
        <begin position="134"/>
        <end position="154"/>
    </location>
</feature>
<protein>
    <submittedName>
        <fullName evidence="8">Rubredoxin family protein</fullName>
    </submittedName>
</protein>
<dbReference type="InterPro" id="IPR024935">
    <property type="entry name" value="Rubredoxin_dom"/>
</dbReference>
<dbReference type="eggNOG" id="ENOG502SGSQ">
    <property type="taxonomic scope" value="Eukaryota"/>
</dbReference>
<keyword evidence="1" id="KW-0813">Transport</keyword>
<keyword evidence="6" id="KW-0812">Transmembrane</keyword>
<organism evidence="8 9">
    <name type="scientific">Galdieria sulphuraria</name>
    <name type="common">Red alga</name>
    <dbReference type="NCBI Taxonomy" id="130081"/>
    <lineage>
        <taxon>Eukaryota</taxon>
        <taxon>Rhodophyta</taxon>
        <taxon>Bangiophyceae</taxon>
        <taxon>Galdieriales</taxon>
        <taxon>Galdieriaceae</taxon>
        <taxon>Galdieria</taxon>
    </lineage>
</organism>
<feature type="region of interest" description="Disordered" evidence="5">
    <location>
        <begin position="121"/>
        <end position="163"/>
    </location>
</feature>
<dbReference type="InterPro" id="IPR018527">
    <property type="entry name" value="Rubredoxin_Fe_BS"/>
</dbReference>
<dbReference type="OrthoDB" id="408899at2759"/>
<sequence>MDVASFVVTPTSSQLILTNRKYFYVPSISCRGCIYATRKNSANRTAILPNNQISNQYYYFVGYQRSKSNHLLKNQRFVCRKDWTSGSIHVEKASFTPCFIFSPNIEFHTSHSRNSLQILSEQDGFSSEEKERSQSSTHHSSSSISSSNNNNNNSFPKPRMPRAVAKARAEGEPVVFVEGKWVCMDCGYVYPDDASIAFENLPDNWRCPLCGSPKRRFFKKQGNKVVARMSDDRWMIAVALGFSIALVWFGYWAIHNL</sequence>
<evidence type="ECO:0000256" key="5">
    <source>
        <dbReference type="SAM" id="MobiDB-lite"/>
    </source>
</evidence>
<dbReference type="Proteomes" id="UP000030680">
    <property type="component" value="Unassembled WGS sequence"/>
</dbReference>
<dbReference type="RefSeq" id="XP_005703444.1">
    <property type="nucleotide sequence ID" value="XM_005703387.1"/>
</dbReference>
<evidence type="ECO:0000256" key="4">
    <source>
        <dbReference type="ARBA" id="ARBA00023004"/>
    </source>
</evidence>
<keyword evidence="2" id="KW-0479">Metal-binding</keyword>
<evidence type="ECO:0000259" key="7">
    <source>
        <dbReference type="PROSITE" id="PS50903"/>
    </source>
</evidence>
<evidence type="ECO:0000256" key="6">
    <source>
        <dbReference type="SAM" id="Phobius"/>
    </source>
</evidence>
<dbReference type="KEGG" id="gsl:Gasu_54950"/>
<evidence type="ECO:0000256" key="1">
    <source>
        <dbReference type="ARBA" id="ARBA00022448"/>
    </source>
</evidence>
<evidence type="ECO:0000256" key="2">
    <source>
        <dbReference type="ARBA" id="ARBA00022723"/>
    </source>
</evidence>
<dbReference type="PANTHER" id="PTHR48136:SF1">
    <property type="entry name" value="RUBREDOXIN-LIKE SUPERFAMILY PROTEIN"/>
    <property type="match status" value="1"/>
</dbReference>
<dbReference type="PROSITE" id="PS50903">
    <property type="entry name" value="RUBREDOXIN_LIKE"/>
    <property type="match status" value="1"/>
</dbReference>
<name>M2XU35_GALSU</name>
<dbReference type="InterPro" id="IPR024934">
    <property type="entry name" value="Rubredoxin-like_dom"/>
</dbReference>
<dbReference type="Pfam" id="PF00301">
    <property type="entry name" value="Rubredoxin"/>
    <property type="match status" value="1"/>
</dbReference>
<feature type="domain" description="Rubredoxin-like" evidence="7">
    <location>
        <begin position="178"/>
        <end position="220"/>
    </location>
</feature>
<dbReference type="Gramene" id="EME26924">
    <property type="protein sequence ID" value="EME26924"/>
    <property type="gene ID" value="Gasu_54950"/>
</dbReference>
<dbReference type="GO" id="GO:0005506">
    <property type="term" value="F:iron ion binding"/>
    <property type="evidence" value="ECO:0007669"/>
    <property type="project" value="InterPro"/>
</dbReference>
<dbReference type="EMBL" id="KB454540">
    <property type="protein sequence ID" value="EME26924.1"/>
    <property type="molecule type" value="Genomic_DNA"/>
</dbReference>
<dbReference type="Gene3D" id="2.20.28.10">
    <property type="match status" value="1"/>
</dbReference>
<reference evidence="9" key="1">
    <citation type="journal article" date="2013" name="Science">
        <title>Gene transfer from bacteria and archaea facilitated evolution of an extremophilic eukaryote.</title>
        <authorList>
            <person name="Schonknecht G."/>
            <person name="Chen W.H."/>
            <person name="Ternes C.M."/>
            <person name="Barbier G.G."/>
            <person name="Shrestha R.P."/>
            <person name="Stanke M."/>
            <person name="Brautigam A."/>
            <person name="Baker B.J."/>
            <person name="Banfield J.F."/>
            <person name="Garavito R.M."/>
            <person name="Carr K."/>
            <person name="Wilkerson C."/>
            <person name="Rensing S.A."/>
            <person name="Gagneul D."/>
            <person name="Dickenson N.E."/>
            <person name="Oesterhelt C."/>
            <person name="Lercher M.J."/>
            <person name="Weber A.P."/>
        </authorList>
    </citation>
    <scope>NUCLEOTIDE SEQUENCE [LARGE SCALE GENOMIC DNA]</scope>
    <source>
        <strain evidence="9">074W</strain>
    </source>
</reference>
<keyword evidence="4" id="KW-0408">Iron</keyword>
<keyword evidence="6" id="KW-0472">Membrane</keyword>
<dbReference type="GeneID" id="17085869"/>
<evidence type="ECO:0000256" key="3">
    <source>
        <dbReference type="ARBA" id="ARBA00022982"/>
    </source>
</evidence>